<evidence type="ECO:0000313" key="1">
    <source>
        <dbReference type="Proteomes" id="UP000887561"/>
    </source>
</evidence>
<organism evidence="1 2">
    <name type="scientific">Meloidogyne javanica</name>
    <name type="common">Root-knot nematode worm</name>
    <dbReference type="NCBI Taxonomy" id="6303"/>
    <lineage>
        <taxon>Eukaryota</taxon>
        <taxon>Metazoa</taxon>
        <taxon>Ecdysozoa</taxon>
        <taxon>Nematoda</taxon>
        <taxon>Chromadorea</taxon>
        <taxon>Rhabditida</taxon>
        <taxon>Tylenchina</taxon>
        <taxon>Tylenchomorpha</taxon>
        <taxon>Tylenchoidea</taxon>
        <taxon>Meloidogynidae</taxon>
        <taxon>Meloidogyninae</taxon>
        <taxon>Meloidogyne</taxon>
        <taxon>Meloidogyne incognita group</taxon>
    </lineage>
</organism>
<protein>
    <submittedName>
        <fullName evidence="2">Kinesin motor domain-containing protein</fullName>
    </submittedName>
</protein>
<name>A0A915LUD3_MELJA</name>
<evidence type="ECO:0000313" key="2">
    <source>
        <dbReference type="WBParaSite" id="scaffold16824_cov218.g18393"/>
    </source>
</evidence>
<keyword evidence="1" id="KW-1185">Reference proteome</keyword>
<reference evidence="2" key="1">
    <citation type="submission" date="2022-11" db="UniProtKB">
        <authorList>
            <consortium name="WormBaseParasite"/>
        </authorList>
    </citation>
    <scope>IDENTIFICATION</scope>
</reference>
<accession>A0A915LUD3</accession>
<proteinExistence type="predicted"/>
<dbReference type="AlphaFoldDB" id="A0A915LUD3"/>
<dbReference type="WBParaSite" id="scaffold16824_cov218.g18393">
    <property type="protein sequence ID" value="scaffold16824_cov218.g18393"/>
    <property type="gene ID" value="scaffold16824_cov218.g18393"/>
</dbReference>
<sequence>MDNFCRSSIVLKVRIRPINSTYMAIIKRMRIFKSSTSSASGSIGEKSTRDPIEDKHILIKLSEHGETRCYCPFAEVNTSSLSKRETINFFGYG</sequence>
<dbReference type="Proteomes" id="UP000887561">
    <property type="component" value="Unplaced"/>
</dbReference>